<dbReference type="SFLD" id="SFLDS00019">
    <property type="entry name" value="Glutathione_Transferase_(cytos"/>
    <property type="match status" value="1"/>
</dbReference>
<gene>
    <name evidence="8" type="ORF">QYM36_002997</name>
</gene>
<dbReference type="SUPFAM" id="SSF52833">
    <property type="entry name" value="Thioredoxin-like"/>
    <property type="match status" value="1"/>
</dbReference>
<proteinExistence type="inferred from homology"/>
<dbReference type="Pfam" id="PF02798">
    <property type="entry name" value="GST_N"/>
    <property type="match status" value="1"/>
</dbReference>
<dbReference type="Gene3D" id="3.40.30.10">
    <property type="entry name" value="Glutaredoxin"/>
    <property type="match status" value="1"/>
</dbReference>
<dbReference type="Pfam" id="PF14497">
    <property type="entry name" value="GST_C_3"/>
    <property type="match status" value="1"/>
</dbReference>
<dbReference type="CDD" id="cd03075">
    <property type="entry name" value="GST_N_Mu"/>
    <property type="match status" value="1"/>
</dbReference>
<dbReference type="PANTHER" id="PTHR11571:SF222">
    <property type="entry name" value="GLUTATHIONE TRANSFERASE"/>
    <property type="match status" value="1"/>
</dbReference>
<evidence type="ECO:0000313" key="8">
    <source>
        <dbReference type="EMBL" id="KAK2722663.1"/>
    </source>
</evidence>
<dbReference type="InterPro" id="IPR036249">
    <property type="entry name" value="Thioredoxin-like_sf"/>
</dbReference>
<dbReference type="PRINTS" id="PR01267">
    <property type="entry name" value="GSTRNSFRASEM"/>
</dbReference>
<dbReference type="PROSITE" id="PS50404">
    <property type="entry name" value="GST_NTER"/>
    <property type="match status" value="1"/>
</dbReference>
<protein>
    <recommendedName>
        <fullName evidence="3">glutathione transferase</fullName>
        <ecNumber evidence="3">2.5.1.18</ecNumber>
    </recommendedName>
</protein>
<keyword evidence="4" id="KW-0808">Transferase</keyword>
<dbReference type="InterPro" id="IPR010987">
    <property type="entry name" value="Glutathione-S-Trfase_C-like"/>
</dbReference>
<dbReference type="GO" id="GO:0042802">
    <property type="term" value="F:identical protein binding"/>
    <property type="evidence" value="ECO:0007669"/>
    <property type="project" value="UniProtKB-ARBA"/>
</dbReference>
<dbReference type="GO" id="GO:0004364">
    <property type="term" value="F:glutathione transferase activity"/>
    <property type="evidence" value="ECO:0007669"/>
    <property type="project" value="UniProtKB-EC"/>
</dbReference>
<dbReference type="InterPro" id="IPR004045">
    <property type="entry name" value="Glutathione_S-Trfase_N"/>
</dbReference>
<comment type="function">
    <text evidence="1">Conjugation of reduced glutathione to a wide number of exogenous and endogenous hydrophobic electrophiles.</text>
</comment>
<dbReference type="InterPro" id="IPR050213">
    <property type="entry name" value="GST_superfamily"/>
</dbReference>
<dbReference type="InterPro" id="IPR040079">
    <property type="entry name" value="Glutathione_S-Trfase"/>
</dbReference>
<dbReference type="InterPro" id="IPR004046">
    <property type="entry name" value="GST_C"/>
</dbReference>
<evidence type="ECO:0000259" key="7">
    <source>
        <dbReference type="PROSITE" id="PS50405"/>
    </source>
</evidence>
<organism evidence="8 9">
    <name type="scientific">Artemia franciscana</name>
    <name type="common">Brine shrimp</name>
    <name type="synonym">Artemia sanfranciscana</name>
    <dbReference type="NCBI Taxonomy" id="6661"/>
    <lineage>
        <taxon>Eukaryota</taxon>
        <taxon>Metazoa</taxon>
        <taxon>Ecdysozoa</taxon>
        <taxon>Arthropoda</taxon>
        <taxon>Crustacea</taxon>
        <taxon>Branchiopoda</taxon>
        <taxon>Anostraca</taxon>
        <taxon>Artemiidae</taxon>
        <taxon>Artemia</taxon>
    </lineage>
</organism>
<comment type="caution">
    <text evidence="8">The sequence shown here is derived from an EMBL/GenBank/DDBJ whole genome shotgun (WGS) entry which is preliminary data.</text>
</comment>
<dbReference type="Gene3D" id="1.20.1050.10">
    <property type="match status" value="1"/>
</dbReference>
<comment type="catalytic activity">
    <reaction evidence="5">
        <text>RX + glutathione = an S-substituted glutathione + a halide anion + H(+)</text>
        <dbReference type="Rhea" id="RHEA:16437"/>
        <dbReference type="ChEBI" id="CHEBI:15378"/>
        <dbReference type="ChEBI" id="CHEBI:16042"/>
        <dbReference type="ChEBI" id="CHEBI:17792"/>
        <dbReference type="ChEBI" id="CHEBI:57925"/>
        <dbReference type="ChEBI" id="CHEBI:90779"/>
        <dbReference type="EC" id="2.5.1.18"/>
    </reaction>
</comment>
<feature type="domain" description="GST N-terminal" evidence="6">
    <location>
        <begin position="90"/>
        <end position="177"/>
    </location>
</feature>
<dbReference type="PANTHER" id="PTHR11571">
    <property type="entry name" value="GLUTATHIONE S-TRANSFERASE"/>
    <property type="match status" value="1"/>
</dbReference>
<evidence type="ECO:0000256" key="4">
    <source>
        <dbReference type="ARBA" id="ARBA00022679"/>
    </source>
</evidence>
<dbReference type="PROSITE" id="PS50405">
    <property type="entry name" value="GST_CTER"/>
    <property type="match status" value="1"/>
</dbReference>
<dbReference type="Proteomes" id="UP001187531">
    <property type="component" value="Unassembled WGS sequence"/>
</dbReference>
<dbReference type="InterPro" id="IPR003081">
    <property type="entry name" value="GST_mu"/>
</dbReference>
<evidence type="ECO:0000256" key="5">
    <source>
        <dbReference type="ARBA" id="ARBA00047960"/>
    </source>
</evidence>
<reference evidence="8" key="1">
    <citation type="submission" date="2023-07" db="EMBL/GenBank/DDBJ databases">
        <title>Chromosome-level genome assembly of Artemia franciscana.</title>
        <authorList>
            <person name="Jo E."/>
        </authorList>
    </citation>
    <scope>NUCLEOTIDE SEQUENCE</scope>
    <source>
        <tissue evidence="8">Whole body</tissue>
    </source>
</reference>
<evidence type="ECO:0000256" key="2">
    <source>
        <dbReference type="ARBA" id="ARBA00005861"/>
    </source>
</evidence>
<evidence type="ECO:0000256" key="3">
    <source>
        <dbReference type="ARBA" id="ARBA00012452"/>
    </source>
</evidence>
<dbReference type="AlphaFoldDB" id="A0AA88I4I8"/>
<dbReference type="SUPFAM" id="SSF47616">
    <property type="entry name" value="GST C-terminal domain-like"/>
    <property type="match status" value="1"/>
</dbReference>
<dbReference type="EMBL" id="JAVRJZ010000005">
    <property type="protein sequence ID" value="KAK2722663.1"/>
    <property type="molecule type" value="Genomic_DNA"/>
</dbReference>
<evidence type="ECO:0000259" key="6">
    <source>
        <dbReference type="PROSITE" id="PS50404"/>
    </source>
</evidence>
<sequence length="284" mass="32508">MDSYKEELQKVQEEIDLIEQNNKSSSVIIYNLPGLEVNNQTSNQTQTECVLNLAKRQLGVQIGKSDVADVKLLGKPNGDHIPSVKVTFKNGHLDLSAHLKKPTQPIRLLLAYTGTDFEDKYYVCGEGPSYDKSCWFDTKHSLGLDFPNLPYYIDGDVKITQSNAILRFIARKYDPSLLGSNSEEMVRVDMLENEAGDFRNGFVRLCYRNFNENKDNYKNALPLKLKEFSNFLGNRKFFAGDHVTFPDFIMYEMLDQHKIFSPSCLEEFPNLKDFAPNASFQQIM</sequence>
<dbReference type="FunFam" id="1.20.1050.10:FF:000003">
    <property type="entry name" value="Glutathione S-transferase 2"/>
    <property type="match status" value="1"/>
</dbReference>
<dbReference type="InterPro" id="IPR036282">
    <property type="entry name" value="Glutathione-S-Trfase_C_sf"/>
</dbReference>
<dbReference type="EC" id="2.5.1.18" evidence="3"/>
<feature type="domain" description="GST C-terminal" evidence="7">
    <location>
        <begin position="181"/>
        <end position="284"/>
    </location>
</feature>
<accession>A0AA88I4I8</accession>
<evidence type="ECO:0000313" key="9">
    <source>
        <dbReference type="Proteomes" id="UP001187531"/>
    </source>
</evidence>
<evidence type="ECO:0000256" key="1">
    <source>
        <dbReference type="ARBA" id="ARBA00003701"/>
    </source>
</evidence>
<keyword evidence="9" id="KW-1185">Reference proteome</keyword>
<name>A0AA88I4I8_ARTSF</name>
<comment type="similarity">
    <text evidence="2">Belongs to the GST superfamily. Mu family.</text>
</comment>
<dbReference type="GO" id="GO:0006749">
    <property type="term" value="P:glutathione metabolic process"/>
    <property type="evidence" value="ECO:0007669"/>
    <property type="project" value="TreeGrafter"/>
</dbReference>